<evidence type="ECO:0000256" key="1">
    <source>
        <dbReference type="ARBA" id="ARBA00022801"/>
    </source>
</evidence>
<dbReference type="SUPFAM" id="SSF53474">
    <property type="entry name" value="alpha/beta-Hydrolases"/>
    <property type="match status" value="1"/>
</dbReference>
<evidence type="ECO:0000313" key="3">
    <source>
        <dbReference type="EMBL" id="MCY0385828.1"/>
    </source>
</evidence>
<dbReference type="InterPro" id="IPR000073">
    <property type="entry name" value="AB_hydrolase_1"/>
</dbReference>
<dbReference type="PANTHER" id="PTHR43798:SF31">
    <property type="entry name" value="AB HYDROLASE SUPERFAMILY PROTEIN YCLE"/>
    <property type="match status" value="1"/>
</dbReference>
<protein>
    <submittedName>
        <fullName evidence="3">Alpha/beta hydrolase</fullName>
    </submittedName>
</protein>
<name>A0ABT3ZH36_9BURK</name>
<dbReference type="Gene3D" id="3.40.50.1820">
    <property type="entry name" value="alpha/beta hydrolase"/>
    <property type="match status" value="1"/>
</dbReference>
<dbReference type="GO" id="GO:0016787">
    <property type="term" value="F:hydrolase activity"/>
    <property type="evidence" value="ECO:0007669"/>
    <property type="project" value="UniProtKB-KW"/>
</dbReference>
<gene>
    <name evidence="3" type="ORF">OVY01_00940</name>
</gene>
<dbReference type="InterPro" id="IPR000639">
    <property type="entry name" value="Epox_hydrolase-like"/>
</dbReference>
<reference evidence="3" key="1">
    <citation type="submission" date="2022-11" db="EMBL/GenBank/DDBJ databases">
        <title>Robbsia betulipollinis sp. nov., isolated from pollen of birch (Betula pendula).</title>
        <authorList>
            <person name="Shi H."/>
            <person name="Ambika Manirajan B."/>
            <person name="Ratering S."/>
            <person name="Geissler-Plaum R."/>
            <person name="Schnell S."/>
        </authorList>
    </citation>
    <scope>NUCLEOTIDE SEQUENCE</scope>
    <source>
        <strain evidence="3">Bb-Pol-6</strain>
    </source>
</reference>
<organism evidence="3 4">
    <name type="scientific">Robbsia betulipollinis</name>
    <dbReference type="NCBI Taxonomy" id="2981849"/>
    <lineage>
        <taxon>Bacteria</taxon>
        <taxon>Pseudomonadati</taxon>
        <taxon>Pseudomonadota</taxon>
        <taxon>Betaproteobacteria</taxon>
        <taxon>Burkholderiales</taxon>
        <taxon>Burkholderiaceae</taxon>
        <taxon>Robbsia</taxon>
    </lineage>
</organism>
<keyword evidence="4" id="KW-1185">Reference proteome</keyword>
<keyword evidence="1 3" id="KW-0378">Hydrolase</keyword>
<dbReference type="RefSeq" id="WP_267844946.1">
    <property type="nucleotide sequence ID" value="NZ_JAPMXC010000001.1"/>
</dbReference>
<accession>A0ABT3ZH36</accession>
<dbReference type="InterPro" id="IPR029058">
    <property type="entry name" value="AB_hydrolase_fold"/>
</dbReference>
<dbReference type="PRINTS" id="PR00412">
    <property type="entry name" value="EPOXHYDRLASE"/>
</dbReference>
<dbReference type="Pfam" id="PF12697">
    <property type="entry name" value="Abhydrolase_6"/>
    <property type="match status" value="1"/>
</dbReference>
<dbReference type="InterPro" id="IPR050266">
    <property type="entry name" value="AB_hydrolase_sf"/>
</dbReference>
<sequence length="272" mass="28790">MTARGHLRIPSGRAALAVDVVGVGHPVVFLHAGVADRRMWHAQLTAVGARHRTIAYDRRGFGDTRARQEDFSAVADLMAVIDATTNGMPTVLVGCSEGGRIALDAALLHPAAIRGLVLVSPSVSGAPLPDYPPAIGHLMARLAHARDTGALDDIIALRTRLFLDGPLASEPRVLGKPRALFAEMNTAAHRLGPTGSNLDVAAAFDRLSELAMPVHVMWGDLDLPNVQARSRYVAAAVAHGSHATLTGAAHLPSLERPADITQRLLEFIAALR</sequence>
<dbReference type="PANTHER" id="PTHR43798">
    <property type="entry name" value="MONOACYLGLYCEROL LIPASE"/>
    <property type="match status" value="1"/>
</dbReference>
<feature type="domain" description="AB hydrolase-1" evidence="2">
    <location>
        <begin position="27"/>
        <end position="260"/>
    </location>
</feature>
<comment type="caution">
    <text evidence="3">The sequence shown here is derived from an EMBL/GenBank/DDBJ whole genome shotgun (WGS) entry which is preliminary data.</text>
</comment>
<dbReference type="PRINTS" id="PR00111">
    <property type="entry name" value="ABHYDROLASE"/>
</dbReference>
<dbReference type="Proteomes" id="UP001082899">
    <property type="component" value="Unassembled WGS sequence"/>
</dbReference>
<evidence type="ECO:0000313" key="4">
    <source>
        <dbReference type="Proteomes" id="UP001082899"/>
    </source>
</evidence>
<proteinExistence type="predicted"/>
<evidence type="ECO:0000259" key="2">
    <source>
        <dbReference type="Pfam" id="PF12697"/>
    </source>
</evidence>
<dbReference type="EMBL" id="JAPMXC010000001">
    <property type="protein sequence ID" value="MCY0385828.1"/>
    <property type="molecule type" value="Genomic_DNA"/>
</dbReference>